<reference evidence="3 4" key="1">
    <citation type="submission" date="2019-02" db="EMBL/GenBank/DDBJ databases">
        <title>Hyunsoonleella sp., isolated from marine sediment.</title>
        <authorList>
            <person name="Liu B.-T."/>
        </authorList>
    </citation>
    <scope>NUCLEOTIDE SEQUENCE [LARGE SCALE GENOMIC DNA]</scope>
    <source>
        <strain evidence="3 4">T58</strain>
    </source>
</reference>
<evidence type="ECO:0000313" key="4">
    <source>
        <dbReference type="Proteomes" id="UP000291142"/>
    </source>
</evidence>
<dbReference type="SUPFAM" id="SSF53335">
    <property type="entry name" value="S-adenosyl-L-methionine-dependent methyltransferases"/>
    <property type="match status" value="1"/>
</dbReference>
<accession>A0A4Q9FJK6</accession>
<gene>
    <name evidence="3" type="ORF">EYD45_02885</name>
</gene>
<dbReference type="GO" id="GO:0008168">
    <property type="term" value="F:methyltransferase activity"/>
    <property type="evidence" value="ECO:0007669"/>
    <property type="project" value="UniProtKB-KW"/>
</dbReference>
<dbReference type="Gene3D" id="1.10.10.1110">
    <property type="entry name" value="Methyltransferase PG1098, N-terminal domain"/>
    <property type="match status" value="1"/>
</dbReference>
<evidence type="ECO:0000259" key="1">
    <source>
        <dbReference type="Pfam" id="PF18096"/>
    </source>
</evidence>
<proteinExistence type="predicted"/>
<dbReference type="Gene3D" id="3.40.50.150">
    <property type="entry name" value="Vaccinia Virus protein VP39"/>
    <property type="match status" value="1"/>
</dbReference>
<keyword evidence="3" id="KW-0808">Transferase</keyword>
<dbReference type="GO" id="GO:0032259">
    <property type="term" value="P:methylation"/>
    <property type="evidence" value="ECO:0007669"/>
    <property type="project" value="UniProtKB-KW"/>
</dbReference>
<dbReference type="EMBL" id="SIRT01000001">
    <property type="protein sequence ID" value="TBN06845.1"/>
    <property type="molecule type" value="Genomic_DNA"/>
</dbReference>
<dbReference type="Proteomes" id="UP000291142">
    <property type="component" value="Unassembled WGS sequence"/>
</dbReference>
<dbReference type="Pfam" id="PF18096">
    <property type="entry name" value="Thump_like"/>
    <property type="match status" value="1"/>
</dbReference>
<protein>
    <submittedName>
        <fullName evidence="3">Class I SAM-dependent methyltransferase</fullName>
    </submittedName>
</protein>
<feature type="domain" description="PG-1098 ferredoxin-like" evidence="2">
    <location>
        <begin position="279"/>
        <end position="321"/>
    </location>
</feature>
<sequence length="394" mass="45375">MNKLILNTEIQEFIKSNIESDLNSILLKGTHFEGIETSEIVNQIEAKKRCKKKLPSWFQKECIYYPNKLHIEQTSSEVTAKYKSELLQGETIIDLTGGFGVDCYYFAKRFKNVMHCEINSELSSIARHNYSQLNVKNVQVKNTDGIAFLSEIKSQFDWIYCDPSRRHGTKGKVFFLKDCLPDIPKHLDLLFQHSNHILIKTSPLLDISSGINELKYVKSIHIVAVSNEVKELLWILEKEFKGSISINTVDIKSDAVDRFNFKFEDEKSTEPKLSMPLSYLYEPNAAILKSGAFHQVSHQLDVYKLHPHSHLYTSETLVDFPGRIFKIETVIPYNKKAFKTLNIDKANVTTRNFPDRVENIRKKLKIKDGGDTYLFFTTNIEGNKIIIACKKVKI</sequence>
<keyword evidence="4" id="KW-1185">Reference proteome</keyword>
<organism evidence="3 4">
    <name type="scientific">Hyunsoonleella flava</name>
    <dbReference type="NCBI Taxonomy" id="2527939"/>
    <lineage>
        <taxon>Bacteria</taxon>
        <taxon>Pseudomonadati</taxon>
        <taxon>Bacteroidota</taxon>
        <taxon>Flavobacteriia</taxon>
        <taxon>Flavobacteriales</taxon>
        <taxon>Flavobacteriaceae</taxon>
    </lineage>
</organism>
<dbReference type="InterPro" id="IPR054168">
    <property type="entry name" value="PG_1098_Fer"/>
</dbReference>
<dbReference type="OrthoDB" id="1000417at2"/>
<feature type="domain" description="THUMP-like" evidence="1">
    <location>
        <begin position="322"/>
        <end position="391"/>
    </location>
</feature>
<evidence type="ECO:0000313" key="3">
    <source>
        <dbReference type="EMBL" id="TBN06845.1"/>
    </source>
</evidence>
<comment type="caution">
    <text evidence="3">The sequence shown here is derived from an EMBL/GenBank/DDBJ whole genome shotgun (WGS) entry which is preliminary data.</text>
</comment>
<evidence type="ECO:0000259" key="2">
    <source>
        <dbReference type="Pfam" id="PF22013"/>
    </source>
</evidence>
<dbReference type="InterPro" id="IPR029063">
    <property type="entry name" value="SAM-dependent_MTases_sf"/>
</dbReference>
<dbReference type="CDD" id="cd02440">
    <property type="entry name" value="AdoMet_MTases"/>
    <property type="match status" value="1"/>
</dbReference>
<dbReference type="Pfam" id="PF22013">
    <property type="entry name" value="PG_1098_Fer"/>
    <property type="match status" value="1"/>
</dbReference>
<keyword evidence="3" id="KW-0489">Methyltransferase</keyword>
<dbReference type="InterPro" id="IPR041497">
    <property type="entry name" value="Thump-like"/>
</dbReference>
<dbReference type="RefSeq" id="WP_130962832.1">
    <property type="nucleotide sequence ID" value="NZ_SIRT01000001.1"/>
</dbReference>
<dbReference type="AlphaFoldDB" id="A0A4Q9FJK6"/>
<name>A0A4Q9FJK6_9FLAO</name>